<accession>A0ABQ6QI43</accession>
<keyword evidence="2" id="KW-1185">Reference proteome</keyword>
<dbReference type="EMBL" id="BTTX01000001">
    <property type="protein sequence ID" value="GMU03765.1"/>
    <property type="molecule type" value="Genomic_DNA"/>
</dbReference>
<gene>
    <name evidence="1" type="ORF">ASNO1_00170</name>
</gene>
<name>A0ABQ6QI43_9BACT</name>
<organism evidence="1 2">
    <name type="scientific">Corallococcus caeni</name>
    <dbReference type="NCBI Taxonomy" id="3082388"/>
    <lineage>
        <taxon>Bacteria</taxon>
        <taxon>Pseudomonadati</taxon>
        <taxon>Myxococcota</taxon>
        <taxon>Myxococcia</taxon>
        <taxon>Myxococcales</taxon>
        <taxon>Cystobacterineae</taxon>
        <taxon>Myxococcaceae</taxon>
        <taxon>Corallococcus</taxon>
    </lineage>
</organism>
<proteinExistence type="predicted"/>
<dbReference type="Proteomes" id="UP001342631">
    <property type="component" value="Unassembled WGS sequence"/>
</dbReference>
<comment type="caution">
    <text evidence="1">The sequence shown here is derived from an EMBL/GenBank/DDBJ whole genome shotgun (WGS) entry which is preliminary data.</text>
</comment>
<reference evidence="1 2" key="1">
    <citation type="journal article" date="2024" name="Arch. Microbiol.">
        <title>Corallococcus caeni sp. nov., a novel myxobacterium isolated from activated sludge.</title>
        <authorList>
            <person name="Tomita S."/>
            <person name="Nakai R."/>
            <person name="Kuroda K."/>
            <person name="Kurashita H."/>
            <person name="Hatamoto M."/>
            <person name="Yamaguchi T."/>
            <person name="Narihiro T."/>
        </authorList>
    </citation>
    <scope>NUCLEOTIDE SEQUENCE [LARGE SCALE GENOMIC DNA]</scope>
    <source>
        <strain evidence="1 2">NO1</strain>
    </source>
</reference>
<evidence type="ECO:0000313" key="2">
    <source>
        <dbReference type="Proteomes" id="UP001342631"/>
    </source>
</evidence>
<evidence type="ECO:0000313" key="1">
    <source>
        <dbReference type="EMBL" id="GMU03765.1"/>
    </source>
</evidence>
<sequence>MHKPQGYQANGVTLTTKEEAAASGFKPWKLAVAFGAKQDGTRLLLDFMKRAEAAGGRYVSDVHIVLVSEQDGEPVECRTEIVPESSVELGRTLQSTPGRTEMRHHMVPVTRTVLESQFQCQSVTEPRTVSETYYESQYDSSSKTTRSVPRTRMVTRFESRQKCGLVPMMRTVTRFEYQLRSEYIPPRLELVPRQYTRWSLKETLPACAPSPPQTGDSPSMPHRIEGEVYGCSLEQAPKGLVPASCQELALQAPCAWRGPLREARPGATARACRLRRGPRA</sequence>
<protein>
    <submittedName>
        <fullName evidence="1">Uncharacterized protein</fullName>
    </submittedName>
</protein>